<dbReference type="InterPro" id="IPR042178">
    <property type="entry name" value="Serpin_sf_1"/>
</dbReference>
<dbReference type="InterPro" id="IPR023796">
    <property type="entry name" value="Serpin_dom"/>
</dbReference>
<dbReference type="GO" id="GO:0008233">
    <property type="term" value="F:peptidase activity"/>
    <property type="evidence" value="ECO:0007669"/>
    <property type="project" value="UniProtKB-KW"/>
</dbReference>
<dbReference type="PANTHER" id="PTHR11461">
    <property type="entry name" value="SERINE PROTEASE INHIBITOR, SERPIN"/>
    <property type="match status" value="1"/>
</dbReference>
<keyword evidence="4" id="KW-1185">Reference proteome</keyword>
<dbReference type="GO" id="GO:0004867">
    <property type="term" value="F:serine-type endopeptidase inhibitor activity"/>
    <property type="evidence" value="ECO:0007669"/>
    <property type="project" value="InterPro"/>
</dbReference>
<dbReference type="AlphaFoldDB" id="A0A4R4SUX3"/>
<dbReference type="Proteomes" id="UP000295345">
    <property type="component" value="Unassembled WGS sequence"/>
</dbReference>
<dbReference type="Gene3D" id="3.30.497.10">
    <property type="entry name" value="Antithrombin, subunit I, domain 2"/>
    <property type="match status" value="1"/>
</dbReference>
<dbReference type="GO" id="GO:0006508">
    <property type="term" value="P:proteolysis"/>
    <property type="evidence" value="ECO:0007669"/>
    <property type="project" value="UniProtKB-KW"/>
</dbReference>
<dbReference type="InterPro" id="IPR042185">
    <property type="entry name" value="Serpin_sf_2"/>
</dbReference>
<organism evidence="3 4">
    <name type="scientific">Streptomyces hainanensis</name>
    <dbReference type="NCBI Taxonomy" id="402648"/>
    <lineage>
        <taxon>Bacteria</taxon>
        <taxon>Bacillati</taxon>
        <taxon>Actinomycetota</taxon>
        <taxon>Actinomycetes</taxon>
        <taxon>Kitasatosporales</taxon>
        <taxon>Streptomycetaceae</taxon>
        <taxon>Streptomyces</taxon>
    </lineage>
</organism>
<keyword evidence="3" id="KW-0378">Hydrolase</keyword>
<dbReference type="OrthoDB" id="9764871at2"/>
<evidence type="ECO:0000313" key="3">
    <source>
        <dbReference type="EMBL" id="TDC66122.1"/>
    </source>
</evidence>
<reference evidence="3 4" key="1">
    <citation type="submission" date="2019-03" db="EMBL/GenBank/DDBJ databases">
        <title>Draft genome sequences of novel Actinobacteria.</title>
        <authorList>
            <person name="Sahin N."/>
            <person name="Ay H."/>
            <person name="Saygin H."/>
        </authorList>
    </citation>
    <scope>NUCLEOTIDE SEQUENCE [LARGE SCALE GENOMIC DNA]</scope>
    <source>
        <strain evidence="3 4">DSM 41900</strain>
    </source>
</reference>
<dbReference type="PANTHER" id="PTHR11461:SF211">
    <property type="entry name" value="GH10112P-RELATED"/>
    <property type="match status" value="1"/>
</dbReference>
<sequence length="378" mass="38605">MVEVGTAAPHDEAIRRLAGRWLARVAADEGTRRAGGDFACSPAGLWLALTAVAGGAAGATAAELRGLLGVAGQDAAAAATAVARRLGRCDALSAVTGVWARTPLYRAYRESLPDIGFGQLGPEAAAELDRWVRAASGGMVERLPVTLSPDVLLVLVNVLAFRARWESPFAPAATRPAPFTDAGGQRHEVPTMRTFLSPADAWRVAGDGGPVDVAQLRCAVGAGEGRPAVVRCVLGAPGAPAASVLPAAWAAPGARAGVVADRVRVLLPRLTLRSRLAVLPHLSALGVRLATSELADFSALSPEPLSVGEVAQECVVALAEEGVRAAAVTVVPMAAGAAPRPARVHELAFDRPFGVVVLDGEGSVPLFTAWQATAPAGA</sequence>
<evidence type="ECO:0000259" key="2">
    <source>
        <dbReference type="SMART" id="SM00093"/>
    </source>
</evidence>
<dbReference type="InterPro" id="IPR036186">
    <property type="entry name" value="Serpin_sf"/>
</dbReference>
<proteinExistence type="inferred from homology"/>
<dbReference type="EMBL" id="SMKI01000460">
    <property type="protein sequence ID" value="TDC66122.1"/>
    <property type="molecule type" value="Genomic_DNA"/>
</dbReference>
<dbReference type="InterPro" id="IPR000215">
    <property type="entry name" value="Serpin_fam"/>
</dbReference>
<dbReference type="GO" id="GO:0005615">
    <property type="term" value="C:extracellular space"/>
    <property type="evidence" value="ECO:0007669"/>
    <property type="project" value="InterPro"/>
</dbReference>
<evidence type="ECO:0000313" key="4">
    <source>
        <dbReference type="Proteomes" id="UP000295345"/>
    </source>
</evidence>
<dbReference type="SUPFAM" id="SSF56574">
    <property type="entry name" value="Serpins"/>
    <property type="match status" value="2"/>
</dbReference>
<protein>
    <submittedName>
        <fullName evidence="3">Serine protease</fullName>
    </submittedName>
</protein>
<comment type="similarity">
    <text evidence="1">Belongs to the serpin family.</text>
</comment>
<keyword evidence="3" id="KW-0645">Protease</keyword>
<name>A0A4R4SUX3_9ACTN</name>
<dbReference type="SMART" id="SM00093">
    <property type="entry name" value="SERPIN"/>
    <property type="match status" value="1"/>
</dbReference>
<comment type="caution">
    <text evidence="3">The sequence shown here is derived from an EMBL/GenBank/DDBJ whole genome shotgun (WGS) entry which is preliminary data.</text>
</comment>
<dbReference type="Gene3D" id="2.30.39.10">
    <property type="entry name" value="Alpha-1-antitrypsin, domain 1"/>
    <property type="match status" value="1"/>
</dbReference>
<feature type="domain" description="Serpin" evidence="2">
    <location>
        <begin position="20"/>
        <end position="375"/>
    </location>
</feature>
<evidence type="ECO:0000256" key="1">
    <source>
        <dbReference type="RuleBase" id="RU000411"/>
    </source>
</evidence>
<accession>A0A4R4SUX3</accession>
<dbReference type="Pfam" id="PF00079">
    <property type="entry name" value="Serpin"/>
    <property type="match status" value="2"/>
</dbReference>
<gene>
    <name evidence="3" type="ORF">E1283_30030</name>
</gene>
<dbReference type="RefSeq" id="WP_132821324.1">
    <property type="nucleotide sequence ID" value="NZ_SMKI01000460.1"/>
</dbReference>